<dbReference type="Proteomes" id="UP000292003">
    <property type="component" value="Unassembled WGS sequence"/>
</dbReference>
<dbReference type="PROSITE" id="PS51257">
    <property type="entry name" value="PROKAR_LIPOPROTEIN"/>
    <property type="match status" value="1"/>
</dbReference>
<comment type="caution">
    <text evidence="3">The sequence shown here is derived from an EMBL/GenBank/DDBJ whole genome shotgun (WGS) entry which is preliminary data.</text>
</comment>
<sequence>MDRNVSDRTIFIIVVAIGCALGVLSAVVPEVNTILTILLTLAAVIGITVIVAGLIEINRMGVNPMRPTQDTTEQAAGGDDDDRPHHR</sequence>
<dbReference type="RefSeq" id="WP_130476680.1">
    <property type="nucleotide sequence ID" value="NZ_SFCC01000009.1"/>
</dbReference>
<name>A0A4Q7J674_9PSEU</name>
<keyword evidence="2" id="KW-0812">Transmembrane</keyword>
<feature type="transmembrane region" description="Helical" evidence="2">
    <location>
        <begin position="34"/>
        <end position="55"/>
    </location>
</feature>
<evidence type="ECO:0000313" key="3">
    <source>
        <dbReference type="EMBL" id="RZQ62252.1"/>
    </source>
</evidence>
<gene>
    <name evidence="3" type="ORF">EWH70_18390</name>
</gene>
<organism evidence="3 4">
    <name type="scientific">Amycolatopsis suaedae</name>
    <dbReference type="NCBI Taxonomy" id="2510978"/>
    <lineage>
        <taxon>Bacteria</taxon>
        <taxon>Bacillati</taxon>
        <taxon>Actinomycetota</taxon>
        <taxon>Actinomycetes</taxon>
        <taxon>Pseudonocardiales</taxon>
        <taxon>Pseudonocardiaceae</taxon>
        <taxon>Amycolatopsis</taxon>
    </lineage>
</organism>
<protein>
    <submittedName>
        <fullName evidence="3">Uncharacterized protein</fullName>
    </submittedName>
</protein>
<dbReference type="EMBL" id="SFCC01000009">
    <property type="protein sequence ID" value="RZQ62252.1"/>
    <property type="molecule type" value="Genomic_DNA"/>
</dbReference>
<evidence type="ECO:0000313" key="4">
    <source>
        <dbReference type="Proteomes" id="UP000292003"/>
    </source>
</evidence>
<reference evidence="3 4" key="1">
    <citation type="submission" date="2019-02" db="EMBL/GenBank/DDBJ databases">
        <title>Draft genome sequence of Amycolatopsis sp. 8-3EHSu isolated from roots of Suaeda maritima.</title>
        <authorList>
            <person name="Duangmal K."/>
            <person name="Chantavorakit T."/>
        </authorList>
    </citation>
    <scope>NUCLEOTIDE SEQUENCE [LARGE SCALE GENOMIC DNA]</scope>
    <source>
        <strain evidence="3 4">8-3EHSu</strain>
    </source>
</reference>
<keyword evidence="4" id="KW-1185">Reference proteome</keyword>
<accession>A0A4Q7J674</accession>
<feature type="transmembrane region" description="Helical" evidence="2">
    <location>
        <begin position="9"/>
        <end position="28"/>
    </location>
</feature>
<evidence type="ECO:0000256" key="2">
    <source>
        <dbReference type="SAM" id="Phobius"/>
    </source>
</evidence>
<feature type="region of interest" description="Disordered" evidence="1">
    <location>
        <begin position="63"/>
        <end position="87"/>
    </location>
</feature>
<evidence type="ECO:0000256" key="1">
    <source>
        <dbReference type="SAM" id="MobiDB-lite"/>
    </source>
</evidence>
<keyword evidence="2" id="KW-1133">Transmembrane helix</keyword>
<proteinExistence type="predicted"/>
<keyword evidence="2" id="KW-0472">Membrane</keyword>
<dbReference type="AlphaFoldDB" id="A0A4Q7J674"/>